<evidence type="ECO:0000313" key="3">
    <source>
        <dbReference type="EMBL" id="NYS23734.1"/>
    </source>
</evidence>
<organism evidence="3 4">
    <name type="scientific">Rhabdonatronobacter sediminivivens</name>
    <dbReference type="NCBI Taxonomy" id="2743469"/>
    <lineage>
        <taxon>Bacteria</taxon>
        <taxon>Pseudomonadati</taxon>
        <taxon>Pseudomonadota</taxon>
        <taxon>Alphaproteobacteria</taxon>
        <taxon>Rhodobacterales</taxon>
        <taxon>Paracoccaceae</taxon>
        <taxon>Rhabdonatronobacter</taxon>
    </lineage>
</organism>
<keyword evidence="4" id="KW-1185">Reference proteome</keyword>
<dbReference type="EMBL" id="JACBXS010000003">
    <property type="protein sequence ID" value="NYS23734.1"/>
    <property type="molecule type" value="Genomic_DNA"/>
</dbReference>
<dbReference type="AlphaFoldDB" id="A0A7Z0KWF8"/>
<name>A0A7Z0KWF8_9RHOB</name>
<sequence>MTRIARFLRALRRAPRDLLRRQDGSAQVEFVIMVPLLFSVFFMGVEAGVLQMRQVMLDRALDLTIRDLRLGRLGSEPQHDEVRRAVCDHSFLIPNCNDNLALELTGINLAGWAPPQADIECVDRELDIMPVNTFTQAGDVRPTLVRACLIVDLIFPTSRLGLRLSTDSQGGFRMIAASFYINEPGA</sequence>
<protein>
    <submittedName>
        <fullName evidence="3">Pilus assembly protein</fullName>
    </submittedName>
</protein>
<gene>
    <name evidence="3" type="ORF">HUK65_01930</name>
</gene>
<keyword evidence="1" id="KW-1133">Transmembrane helix</keyword>
<dbReference type="RefSeq" id="WP_179904442.1">
    <property type="nucleotide sequence ID" value="NZ_JACBXS010000003.1"/>
</dbReference>
<proteinExistence type="predicted"/>
<comment type="caution">
    <text evidence="3">The sequence shown here is derived from an EMBL/GenBank/DDBJ whole genome shotgun (WGS) entry which is preliminary data.</text>
</comment>
<dbReference type="Proteomes" id="UP000529417">
    <property type="component" value="Unassembled WGS sequence"/>
</dbReference>
<accession>A0A7Z0KWF8</accession>
<feature type="transmembrane region" description="Helical" evidence="1">
    <location>
        <begin position="30"/>
        <end position="50"/>
    </location>
</feature>
<keyword evidence="1" id="KW-0472">Membrane</keyword>
<dbReference type="InterPro" id="IPR012495">
    <property type="entry name" value="TadE-like_dom"/>
</dbReference>
<evidence type="ECO:0000256" key="1">
    <source>
        <dbReference type="SAM" id="Phobius"/>
    </source>
</evidence>
<evidence type="ECO:0000313" key="4">
    <source>
        <dbReference type="Proteomes" id="UP000529417"/>
    </source>
</evidence>
<keyword evidence="1" id="KW-0812">Transmembrane</keyword>
<feature type="domain" description="TadE-like" evidence="2">
    <location>
        <begin position="24"/>
        <end position="61"/>
    </location>
</feature>
<reference evidence="3 4" key="1">
    <citation type="journal article" date="2000" name="Arch. Microbiol.">
        <title>Rhodobaca bogoriensis gen. nov. and sp. nov., an alkaliphilic purple nonsulfur bacterium from African Rift Valley soda lakes.</title>
        <authorList>
            <person name="Milford A.D."/>
            <person name="Achenbach L.A."/>
            <person name="Jung D.O."/>
            <person name="Madigan M.T."/>
        </authorList>
    </citation>
    <scope>NUCLEOTIDE SEQUENCE [LARGE SCALE GENOMIC DNA]</scope>
    <source>
        <strain evidence="3 4">2376</strain>
    </source>
</reference>
<evidence type="ECO:0000259" key="2">
    <source>
        <dbReference type="Pfam" id="PF07811"/>
    </source>
</evidence>
<dbReference type="Pfam" id="PF07811">
    <property type="entry name" value="TadE"/>
    <property type="match status" value="1"/>
</dbReference>